<protein>
    <recommendedName>
        <fullName evidence="3">F-box domain-containing protein</fullName>
    </recommendedName>
</protein>
<evidence type="ECO:0008006" key="3">
    <source>
        <dbReference type="Google" id="ProtNLM"/>
    </source>
</evidence>
<gene>
    <name evidence="1" type="ORF">DFA_07999</name>
</gene>
<dbReference type="Gene3D" id="3.80.10.10">
    <property type="entry name" value="Ribonuclease Inhibitor"/>
    <property type="match status" value="1"/>
</dbReference>
<organism evidence="1 2">
    <name type="scientific">Cavenderia fasciculata</name>
    <name type="common">Slime mold</name>
    <name type="synonym">Dictyostelium fasciculatum</name>
    <dbReference type="NCBI Taxonomy" id="261658"/>
    <lineage>
        <taxon>Eukaryota</taxon>
        <taxon>Amoebozoa</taxon>
        <taxon>Evosea</taxon>
        <taxon>Eumycetozoa</taxon>
        <taxon>Dictyostelia</taxon>
        <taxon>Acytosteliales</taxon>
        <taxon>Cavenderiaceae</taxon>
        <taxon>Cavenderia</taxon>
    </lineage>
</organism>
<dbReference type="SUPFAM" id="SSF52047">
    <property type="entry name" value="RNI-like"/>
    <property type="match status" value="1"/>
</dbReference>
<proteinExistence type="predicted"/>
<dbReference type="EMBL" id="GL883021">
    <property type="protein sequence ID" value="EGG17018.1"/>
    <property type="molecule type" value="Genomic_DNA"/>
</dbReference>
<evidence type="ECO:0000313" key="2">
    <source>
        <dbReference type="Proteomes" id="UP000007797"/>
    </source>
</evidence>
<dbReference type="InterPro" id="IPR032675">
    <property type="entry name" value="LRR_dom_sf"/>
</dbReference>
<dbReference type="GeneID" id="14869897"/>
<accession>F4Q4K9</accession>
<name>F4Q4K9_CACFS</name>
<dbReference type="RefSeq" id="XP_004355502.1">
    <property type="nucleotide sequence ID" value="XM_004355449.1"/>
</dbReference>
<dbReference type="Proteomes" id="UP000007797">
    <property type="component" value="Unassembled WGS sequence"/>
</dbReference>
<dbReference type="AlphaFoldDB" id="F4Q4K9"/>
<keyword evidence="2" id="KW-1185">Reference proteome</keyword>
<dbReference type="KEGG" id="dfa:DFA_07999"/>
<evidence type="ECO:0000313" key="1">
    <source>
        <dbReference type="EMBL" id="EGG17018.1"/>
    </source>
</evidence>
<reference evidence="2" key="1">
    <citation type="journal article" date="2011" name="Genome Res.">
        <title>Phylogeny-wide analysis of social amoeba genomes highlights ancient origins for complex intercellular communication.</title>
        <authorList>
            <person name="Heidel A.J."/>
            <person name="Lawal H.M."/>
            <person name="Felder M."/>
            <person name="Schilde C."/>
            <person name="Helps N.R."/>
            <person name="Tunggal B."/>
            <person name="Rivero F."/>
            <person name="John U."/>
            <person name="Schleicher M."/>
            <person name="Eichinger L."/>
            <person name="Platzer M."/>
            <person name="Noegel A.A."/>
            <person name="Schaap P."/>
            <person name="Gloeckner G."/>
        </authorList>
    </citation>
    <scope>NUCLEOTIDE SEQUENCE [LARGE SCALE GENOMIC DNA]</scope>
    <source>
        <strain evidence="2">SH3</strain>
    </source>
</reference>
<sequence length="472" mass="54627">MTNLPWIIQSKIIYLLCSHRQNEYQLDMINQVVFTIASVSKMWRRLTAACLTSAWYICLGRHSLEEYHRFSSHPLSLLSGANHNIQLIDDHSESVPTEKIQANIIYSKANLKWFIEDVINKTSCIQISAYRCDGRPPKWIDLIDRPLPTLKKLRIYGSLQVIHLDLFVHLQELIIQSSETTTDELCCILDNCQSLDSLDLDTTRQCDVGIDWDTVFPSIPRKITKLCIRRFCHDMPFNLLPNTITDLIVWDSRQSGNQIYYDYILANNSSVRKIHQYGLPSMECADFLSSPSSPIKHLHLNLIWLVLTTITIAIKGRPLVPPLIEELELRTSFWHDENQSYVMDSIFKRSGPLPNLHTLRISTNVDSIDFIIPLILSSRSLKCIDFWSTYGSYYRDDNLEHLDPLLEAIAKSPCIEKVYFKGTSSFIPILKTHLRLNNNNKSMVLIIDKLTLFNINNYHYDLSSFEIIDFNK</sequence>